<name>A0A0B9GU45_9GAMM</name>
<evidence type="ECO:0000256" key="3">
    <source>
        <dbReference type="ARBA" id="ARBA00023237"/>
    </source>
</evidence>
<protein>
    <submittedName>
        <fullName evidence="5">Membrane protein</fullName>
    </submittedName>
</protein>
<dbReference type="GO" id="GO:0009279">
    <property type="term" value="C:cell outer membrane"/>
    <property type="evidence" value="ECO:0007669"/>
    <property type="project" value="UniProtKB-SubCell"/>
</dbReference>
<dbReference type="SUPFAM" id="SSF56935">
    <property type="entry name" value="Porins"/>
    <property type="match status" value="1"/>
</dbReference>
<comment type="caution">
    <text evidence="5">The sequence shown here is derived from an EMBL/GenBank/DDBJ whole genome shotgun (WGS) entry which is preliminary data.</text>
</comment>
<evidence type="ECO:0000256" key="4">
    <source>
        <dbReference type="SAM" id="SignalP"/>
    </source>
</evidence>
<dbReference type="InterPro" id="IPR036942">
    <property type="entry name" value="Beta-barrel_TonB_sf"/>
</dbReference>
<comment type="subcellular location">
    <subcellularLocation>
        <location evidence="1">Cell outer membrane</location>
    </subcellularLocation>
</comment>
<evidence type="ECO:0000313" key="6">
    <source>
        <dbReference type="Proteomes" id="UP000031278"/>
    </source>
</evidence>
<dbReference type="Proteomes" id="UP000031278">
    <property type="component" value="Unassembled WGS sequence"/>
</dbReference>
<dbReference type="Pfam" id="PF11854">
    <property type="entry name" value="MtrB_PioB"/>
    <property type="match status" value="1"/>
</dbReference>
<dbReference type="RefSeq" id="WP_039465634.1">
    <property type="nucleotide sequence ID" value="NZ_JWLZ01000180.1"/>
</dbReference>
<gene>
    <name evidence="5" type="ORF">RJ45_18140</name>
</gene>
<evidence type="ECO:0000313" key="5">
    <source>
        <dbReference type="EMBL" id="KHT62301.1"/>
    </source>
</evidence>
<feature type="chain" id="PRO_5002128242" evidence="4">
    <location>
        <begin position="21"/>
        <end position="656"/>
    </location>
</feature>
<accession>A0A0B9GU45</accession>
<keyword evidence="3" id="KW-0998">Cell outer membrane</keyword>
<keyword evidence="2" id="KW-0472">Membrane</keyword>
<proteinExistence type="predicted"/>
<dbReference type="EMBL" id="JWLZ01000180">
    <property type="protein sequence ID" value="KHT62301.1"/>
    <property type="molecule type" value="Genomic_DNA"/>
</dbReference>
<dbReference type="NCBIfam" id="TIGR03509">
    <property type="entry name" value="OMP_MtrB_PioB"/>
    <property type="match status" value="1"/>
</dbReference>
<organism evidence="5 6">
    <name type="scientific">Photobacterium gaetbulicola</name>
    <dbReference type="NCBI Taxonomy" id="1295392"/>
    <lineage>
        <taxon>Bacteria</taxon>
        <taxon>Pseudomonadati</taxon>
        <taxon>Pseudomonadota</taxon>
        <taxon>Gammaproteobacteria</taxon>
        <taxon>Vibrionales</taxon>
        <taxon>Vibrionaceae</taxon>
        <taxon>Photobacterium</taxon>
    </lineage>
</organism>
<feature type="signal peptide" evidence="4">
    <location>
        <begin position="1"/>
        <end position="20"/>
    </location>
</feature>
<sequence length="656" mass="74946">MKLSPLWLSITAALAFPALAQGGYALQNAGEADTSRWRCSDCSSDGEWTGTVGFGAGYSDNGGSTRFNNWVPANTGEGMVGSFNADLERHDDDGFYQKVKVEDLGFDRFLLQGEIGHYDGLRVRGSYSETPYYWNNSSLSAYSGSSNVQTSGDLKAFDQSVTRKKLDLGVKYTPHTPWRPYADMTFEKKEGTKSFYTSTVPGVGSVPGYMQKPIEHETLNASAGLSYMEERWMVDFAYRTSIFRNDYTALYYGPSGDPYMNQFSLEPDNEFHQLALSGNYRWDRQSLNSRIMWSQATSDGGLDAFPDAHNRKSQFKGHVNTWQVDANYLNRLTRKTSLKVTADYRDRDDRSDLDALVGVTRTEYDRTQSRLGTAVDHRFSRSLRMSAGYDYRYDKREYADREKTEDHTVYLSARYRPDADWSAGAKLSYQTRDGSDWHNSSSTDVNLRQYYLADRDRIELRGDANYDVTESVQLTAEAWYADEQYPTPDVGMSEGQDYGYDLGINVYLENDTTGYAYYNQQSIRSEQQHANSNEPDWGRYSTSIEDDITTVGIGLSRDNLLSKKLDIALDYSYHYGRGRTDTTGSGYRYPNNSSKGHRVELKGDYRLNENQTIRVDMRYENFSEDDYLFNGETANMGDVNQKYDGYFGFVTWEYRY</sequence>
<dbReference type="InterPro" id="IPR020016">
    <property type="entry name" value="Decahaem-assoc_OM_MtrB/PioB"/>
</dbReference>
<dbReference type="Gene3D" id="2.40.170.20">
    <property type="entry name" value="TonB-dependent receptor, beta-barrel domain"/>
    <property type="match status" value="1"/>
</dbReference>
<reference evidence="5 6" key="1">
    <citation type="submission" date="2014-12" db="EMBL/GenBank/DDBJ databases">
        <title>Genome sequencing of Photobacterium gaetbulicola AD005a.</title>
        <authorList>
            <person name="Adrian T.G.S."/>
            <person name="Chan K.G."/>
        </authorList>
    </citation>
    <scope>NUCLEOTIDE SEQUENCE [LARGE SCALE GENOMIC DNA]</scope>
    <source>
        <strain evidence="5 6">AD005a</strain>
    </source>
</reference>
<evidence type="ECO:0000256" key="1">
    <source>
        <dbReference type="ARBA" id="ARBA00004442"/>
    </source>
</evidence>
<evidence type="ECO:0000256" key="2">
    <source>
        <dbReference type="ARBA" id="ARBA00023136"/>
    </source>
</evidence>
<keyword evidence="4" id="KW-0732">Signal</keyword>
<dbReference type="AlphaFoldDB" id="A0A0B9GU45"/>